<reference evidence="1 2" key="1">
    <citation type="submission" date="2021-01" db="EMBL/GenBank/DDBJ databases">
        <title>Isolation and description of Catonella massiliensis sp. nov., a novel Catonella species, isolated from a stable periodontitis subject.</title>
        <authorList>
            <person name="Antezack A."/>
            <person name="Boxberger M."/>
            <person name="La Scola B."/>
            <person name="Monnet-Corti V."/>
        </authorList>
    </citation>
    <scope>NUCLEOTIDE SEQUENCE [LARGE SCALE GENOMIC DNA]</scope>
    <source>
        <strain evidence="1 2">Marseille-Q4567</strain>
    </source>
</reference>
<dbReference type="Proteomes" id="UP000604730">
    <property type="component" value="Unassembled WGS sequence"/>
</dbReference>
<keyword evidence="2" id="KW-1185">Reference proteome</keyword>
<organism evidence="1 2">
    <name type="scientific">Catonella massiliensis</name>
    <dbReference type="NCBI Taxonomy" id="2799636"/>
    <lineage>
        <taxon>Bacteria</taxon>
        <taxon>Bacillati</taxon>
        <taxon>Bacillota</taxon>
        <taxon>Clostridia</taxon>
        <taxon>Lachnospirales</taxon>
        <taxon>Lachnospiraceae</taxon>
        <taxon>Catonella</taxon>
    </lineage>
</organism>
<comment type="caution">
    <text evidence="1">The sequence shown here is derived from an EMBL/GenBank/DDBJ whole genome shotgun (WGS) entry which is preliminary data.</text>
</comment>
<name>A0ABS1J3K1_9FIRM</name>
<protein>
    <submittedName>
        <fullName evidence="1">Uncharacterized protein</fullName>
    </submittedName>
</protein>
<gene>
    <name evidence="1" type="ORF">JJN12_12865</name>
</gene>
<evidence type="ECO:0000313" key="2">
    <source>
        <dbReference type="Proteomes" id="UP000604730"/>
    </source>
</evidence>
<proteinExistence type="predicted"/>
<sequence length="89" mass="10438">MQKVQSLYNVEKLVYAIVKCAVQDYKAELRKKKRLPNQNISDLSPVEKFFQSENFEYWTGIDGDKLIAAIKEKEVKKTKKRNKKTNTGR</sequence>
<evidence type="ECO:0000313" key="1">
    <source>
        <dbReference type="EMBL" id="MBK5898652.1"/>
    </source>
</evidence>
<accession>A0ABS1J3K1</accession>
<dbReference type="RefSeq" id="WP_208430056.1">
    <property type="nucleotide sequence ID" value="NZ_JAEPRJ010000001.1"/>
</dbReference>
<dbReference type="EMBL" id="JAEPRJ010000001">
    <property type="protein sequence ID" value="MBK5898652.1"/>
    <property type="molecule type" value="Genomic_DNA"/>
</dbReference>